<sequence length="522" mass="56084">METLDNTEWDVLIAGTGLKQSLLALALSRSDKKILHVDENNYYGGSEAALSLQEAEEWAQQLVQDPSAGAFSNASVIKPEPADPASTGSKLSPSRAYSLALCPQIIYARSALLQHLVSSKVYRQLEFLAVGSWWVFSPPSEAEDASVDELASQRGKLLKVPNGREDVFQDQVFDFKAKRALMKFLRFITEFEDQPEIWSEYRQEPFPEFLSRQFKVPAVLQAPLLALSLSPASSNHTTTEYALPRIATHLRSIGVFGAGFGSVIPKWGGLSEVTQVACRACAVGGGVYVLGQGPGGDGAAASPVDGSQGTTELKLRLKDGETVKAKWLVGEVPQSSGPTSSTACRSITIVSSPLSPLFPPIAEEAPSPAAAVVVFPSGSLKLAPPVAGADELPPVYIFVHSNETGECPADQSVLYASTLLSGEPGLQLLDRAVQALLSSVEVEPSPRTLWSLRYEQRSGVSSTPGLSTVDEHILNFTPSPLDLAFDDDVLEHVKEVWQKVTGDTAGNFLVFEDRDGQAEDDE</sequence>
<dbReference type="PANTHER" id="PTHR11787">
    <property type="entry name" value="RAB GDP-DISSOCIATION INHIBITOR"/>
    <property type="match status" value="1"/>
</dbReference>
<dbReference type="FunFam" id="1.10.405.10:FF:000003">
    <property type="entry name" value="Rab proteins geranylgeranyltransferase component A"/>
    <property type="match status" value="1"/>
</dbReference>
<dbReference type="GO" id="GO:0005634">
    <property type="term" value="C:nucleus"/>
    <property type="evidence" value="ECO:0007669"/>
    <property type="project" value="TreeGrafter"/>
</dbReference>
<dbReference type="GO" id="GO:0005829">
    <property type="term" value="C:cytosol"/>
    <property type="evidence" value="ECO:0007669"/>
    <property type="project" value="TreeGrafter"/>
</dbReference>
<dbReference type="EMBL" id="KZ678133">
    <property type="protein sequence ID" value="PSN68946.1"/>
    <property type="molecule type" value="Genomic_DNA"/>
</dbReference>
<dbReference type="Gene3D" id="3.30.519.10">
    <property type="entry name" value="Guanine Nucleotide Dissociation Inhibitor, domain 2"/>
    <property type="match status" value="1"/>
</dbReference>
<dbReference type="GO" id="GO:0005092">
    <property type="term" value="F:GDP-dissociation inhibitor activity"/>
    <property type="evidence" value="ECO:0007669"/>
    <property type="project" value="UniProtKB-UniRule"/>
</dbReference>
<dbReference type="GO" id="GO:0005968">
    <property type="term" value="C:Rab-protein geranylgeranyltransferase complex"/>
    <property type="evidence" value="ECO:0007669"/>
    <property type="project" value="TreeGrafter"/>
</dbReference>
<dbReference type="InterPro" id="IPR036188">
    <property type="entry name" value="FAD/NAD-bd_sf"/>
</dbReference>
<dbReference type="Gene3D" id="1.10.405.10">
    <property type="entry name" value="Guanine Nucleotide Dissociation Inhibitor, domain 1"/>
    <property type="match status" value="1"/>
</dbReference>
<evidence type="ECO:0000256" key="1">
    <source>
        <dbReference type="ARBA" id="ARBA00005593"/>
    </source>
</evidence>
<reference evidence="3 4" key="1">
    <citation type="journal article" date="2018" name="Front. Microbiol.">
        <title>Genome-Wide Analysis of Corynespora cassiicola Leaf Fall Disease Putative Effectors.</title>
        <authorList>
            <person name="Lopez D."/>
            <person name="Ribeiro S."/>
            <person name="Label P."/>
            <person name="Fumanal B."/>
            <person name="Venisse J.S."/>
            <person name="Kohler A."/>
            <person name="de Oliveira R.R."/>
            <person name="Labutti K."/>
            <person name="Lipzen A."/>
            <person name="Lail K."/>
            <person name="Bauer D."/>
            <person name="Ohm R.A."/>
            <person name="Barry K.W."/>
            <person name="Spatafora J."/>
            <person name="Grigoriev I.V."/>
            <person name="Martin F.M."/>
            <person name="Pujade-Renaud V."/>
        </authorList>
    </citation>
    <scope>NUCLEOTIDE SEQUENCE [LARGE SCALE GENOMIC DNA]</scope>
    <source>
        <strain evidence="3 4">Philippines</strain>
    </source>
</reference>
<comment type="similarity">
    <text evidence="1 2">Belongs to the Rab GDI family.</text>
</comment>
<organism evidence="3 4">
    <name type="scientific">Corynespora cassiicola Philippines</name>
    <dbReference type="NCBI Taxonomy" id="1448308"/>
    <lineage>
        <taxon>Eukaryota</taxon>
        <taxon>Fungi</taxon>
        <taxon>Dikarya</taxon>
        <taxon>Ascomycota</taxon>
        <taxon>Pezizomycotina</taxon>
        <taxon>Dothideomycetes</taxon>
        <taxon>Pleosporomycetidae</taxon>
        <taxon>Pleosporales</taxon>
        <taxon>Corynesporascaceae</taxon>
        <taxon>Corynespora</taxon>
    </lineage>
</organism>
<dbReference type="Proteomes" id="UP000240883">
    <property type="component" value="Unassembled WGS sequence"/>
</dbReference>
<dbReference type="AlphaFoldDB" id="A0A2T2NUH2"/>
<evidence type="ECO:0000313" key="4">
    <source>
        <dbReference type="Proteomes" id="UP000240883"/>
    </source>
</evidence>
<dbReference type="Gene3D" id="3.50.50.60">
    <property type="entry name" value="FAD/NAD(P)-binding domain"/>
    <property type="match status" value="1"/>
</dbReference>
<dbReference type="PIRSF" id="PIRSF037514">
    <property type="entry name" value="Rab_ger_ger_transf_A_fun"/>
    <property type="match status" value="1"/>
</dbReference>
<dbReference type="InterPro" id="IPR018203">
    <property type="entry name" value="GDP_dissociation_inhibitor"/>
</dbReference>
<evidence type="ECO:0000313" key="3">
    <source>
        <dbReference type="EMBL" id="PSN68946.1"/>
    </source>
</evidence>
<dbReference type="InterPro" id="IPR017230">
    <property type="entry name" value="Mrs6"/>
</dbReference>
<dbReference type="SUPFAM" id="SSF51905">
    <property type="entry name" value="FAD/NAD(P)-binding domain"/>
    <property type="match status" value="1"/>
</dbReference>
<dbReference type="PRINTS" id="PR00891">
    <property type="entry name" value="RABGDIREP"/>
</dbReference>
<dbReference type="STRING" id="1448308.A0A2T2NUH2"/>
<accession>A0A2T2NUH2</accession>
<gene>
    <name evidence="3" type="ORF">BS50DRAFT_328881</name>
</gene>
<dbReference type="PANTHER" id="PTHR11787:SF4">
    <property type="entry name" value="CHM, RAB ESCORT PROTEIN 1"/>
    <property type="match status" value="1"/>
</dbReference>
<name>A0A2T2NUH2_CORCC</name>
<dbReference type="SUPFAM" id="SSF54373">
    <property type="entry name" value="FAD-linked reductases, C-terminal domain"/>
    <property type="match status" value="1"/>
</dbReference>
<keyword evidence="4" id="KW-1185">Reference proteome</keyword>
<dbReference type="Pfam" id="PF00996">
    <property type="entry name" value="GDI"/>
    <property type="match status" value="1"/>
</dbReference>
<dbReference type="GO" id="GO:0007264">
    <property type="term" value="P:small GTPase-mediated signal transduction"/>
    <property type="evidence" value="ECO:0007669"/>
    <property type="project" value="UniProtKB-UniRule"/>
</dbReference>
<evidence type="ECO:0000256" key="2">
    <source>
        <dbReference type="PIRNR" id="PIRNR037514"/>
    </source>
</evidence>
<proteinExistence type="inferred from homology"/>
<dbReference type="OrthoDB" id="1923006at2759"/>
<protein>
    <recommendedName>
        <fullName evidence="2">Rab proteins geranylgeranyltransferase</fullName>
    </recommendedName>
</protein>
<dbReference type="GO" id="GO:0016192">
    <property type="term" value="P:vesicle-mediated transport"/>
    <property type="evidence" value="ECO:0007669"/>
    <property type="project" value="TreeGrafter"/>
</dbReference>